<gene>
    <name evidence="3" type="ORF">HHL25_06985</name>
</gene>
<feature type="domain" description="PilZ" evidence="2">
    <location>
        <begin position="10"/>
        <end position="90"/>
    </location>
</feature>
<dbReference type="SUPFAM" id="SSF141371">
    <property type="entry name" value="PilZ domain-like"/>
    <property type="match status" value="1"/>
</dbReference>
<evidence type="ECO:0000256" key="1">
    <source>
        <dbReference type="SAM" id="MobiDB-lite"/>
    </source>
</evidence>
<dbReference type="Pfam" id="PF07238">
    <property type="entry name" value="PilZ"/>
    <property type="match status" value="1"/>
</dbReference>
<keyword evidence="4" id="KW-1185">Reference proteome</keyword>
<feature type="compositionally biased region" description="Basic residues" evidence="1">
    <location>
        <begin position="12"/>
        <end position="22"/>
    </location>
</feature>
<organism evidence="3 4">
    <name type="scientific">Rhizobium terricola</name>
    <dbReference type="NCBI Taxonomy" id="2728849"/>
    <lineage>
        <taxon>Bacteria</taxon>
        <taxon>Pseudomonadati</taxon>
        <taxon>Pseudomonadota</taxon>
        <taxon>Alphaproteobacteria</taxon>
        <taxon>Hyphomicrobiales</taxon>
        <taxon>Rhizobiaceae</taxon>
        <taxon>Rhizobium/Agrobacterium group</taxon>
        <taxon>Rhizobium</taxon>
    </lineage>
</organism>
<accession>A0A7Y0AUQ7</accession>
<evidence type="ECO:0000259" key="2">
    <source>
        <dbReference type="Pfam" id="PF07238"/>
    </source>
</evidence>
<dbReference type="Proteomes" id="UP000541470">
    <property type="component" value="Unassembled WGS sequence"/>
</dbReference>
<dbReference type="EMBL" id="JABBGK010000001">
    <property type="protein sequence ID" value="NML73867.1"/>
    <property type="molecule type" value="Genomic_DNA"/>
</dbReference>
<evidence type="ECO:0000313" key="3">
    <source>
        <dbReference type="EMBL" id="NML73867.1"/>
    </source>
</evidence>
<dbReference type="AlphaFoldDB" id="A0A7Y0AUQ7"/>
<feature type="region of interest" description="Disordered" evidence="1">
    <location>
        <begin position="1"/>
        <end position="22"/>
    </location>
</feature>
<reference evidence="3 4" key="1">
    <citation type="submission" date="2020-04" db="EMBL/GenBank/DDBJ databases">
        <title>Rhizobium sp. S-51 isolated from soil.</title>
        <authorList>
            <person name="Dahal R.H."/>
        </authorList>
    </citation>
    <scope>NUCLEOTIDE SEQUENCE [LARGE SCALE GENOMIC DNA]</scope>
    <source>
        <strain evidence="3 4">S-51</strain>
    </source>
</reference>
<dbReference type="GO" id="GO:0035438">
    <property type="term" value="F:cyclic-di-GMP binding"/>
    <property type="evidence" value="ECO:0007669"/>
    <property type="project" value="InterPro"/>
</dbReference>
<name>A0A7Y0AUQ7_9HYPH</name>
<evidence type="ECO:0000313" key="4">
    <source>
        <dbReference type="Proteomes" id="UP000541470"/>
    </source>
</evidence>
<dbReference type="InterPro" id="IPR009875">
    <property type="entry name" value="PilZ_domain"/>
</dbReference>
<dbReference type="RefSeq" id="WP_169588533.1">
    <property type="nucleotide sequence ID" value="NZ_JABBGK010000001.1"/>
</dbReference>
<comment type="caution">
    <text evidence="3">The sequence shown here is derived from an EMBL/GenBank/DDBJ whole genome shotgun (WGS) entry which is preliminary data.</text>
</comment>
<sequence>MQSRLQIEGRKSTRSRVRMKSKVKHLNQEVESRIYNISRTGVGLEIYGKLHAARGSHVVIQTEDLGMIEGTVQWAYGGYLGVQIRQNSNTLAQMSAYFRNFHQEVRPVLTR</sequence>
<protein>
    <submittedName>
        <fullName evidence="3">PilZ domain-containing protein</fullName>
    </submittedName>
</protein>
<proteinExistence type="predicted"/>